<accession>A0ACB6QMD0</accession>
<sequence>MDLDICDKLMPSIALTNNKTGSGVVLHAVPPSRDLEAFLNGEDNRRAGHVRGIALIASGQRFPQTVFEFDSFGEFAELVLHTTLSVNGSLTRVFCSLVSRTVAAPPNPAYAQLSETSKQTGMHTEFLSCKVKDGVELGVEVAFLADEDGFWVSLDMPI</sequence>
<comment type="caution">
    <text evidence="1">The sequence shown here is derived from an EMBL/GenBank/DDBJ whole genome shotgun (WGS) entry which is preliminary data.</text>
</comment>
<evidence type="ECO:0000313" key="2">
    <source>
        <dbReference type="Proteomes" id="UP000799755"/>
    </source>
</evidence>
<dbReference type="Proteomes" id="UP000799755">
    <property type="component" value="Unassembled WGS sequence"/>
</dbReference>
<gene>
    <name evidence="1" type="ORF">BDR25DRAFT_358427</name>
</gene>
<keyword evidence="2" id="KW-1185">Reference proteome</keyword>
<dbReference type="EMBL" id="MU003519">
    <property type="protein sequence ID" value="KAF2467738.1"/>
    <property type="molecule type" value="Genomic_DNA"/>
</dbReference>
<name>A0ACB6QMD0_9PLEO</name>
<proteinExistence type="predicted"/>
<organism evidence="1 2">
    <name type="scientific">Lindgomyces ingoldianus</name>
    <dbReference type="NCBI Taxonomy" id="673940"/>
    <lineage>
        <taxon>Eukaryota</taxon>
        <taxon>Fungi</taxon>
        <taxon>Dikarya</taxon>
        <taxon>Ascomycota</taxon>
        <taxon>Pezizomycotina</taxon>
        <taxon>Dothideomycetes</taxon>
        <taxon>Pleosporomycetidae</taxon>
        <taxon>Pleosporales</taxon>
        <taxon>Lindgomycetaceae</taxon>
        <taxon>Lindgomyces</taxon>
    </lineage>
</organism>
<evidence type="ECO:0000313" key="1">
    <source>
        <dbReference type="EMBL" id="KAF2467738.1"/>
    </source>
</evidence>
<reference evidence="1" key="1">
    <citation type="journal article" date="2020" name="Stud. Mycol.">
        <title>101 Dothideomycetes genomes: a test case for predicting lifestyles and emergence of pathogens.</title>
        <authorList>
            <person name="Haridas S."/>
            <person name="Albert R."/>
            <person name="Binder M."/>
            <person name="Bloem J."/>
            <person name="Labutti K."/>
            <person name="Salamov A."/>
            <person name="Andreopoulos B."/>
            <person name="Baker S."/>
            <person name="Barry K."/>
            <person name="Bills G."/>
            <person name="Bluhm B."/>
            <person name="Cannon C."/>
            <person name="Castanera R."/>
            <person name="Culley D."/>
            <person name="Daum C."/>
            <person name="Ezra D."/>
            <person name="Gonzalez J."/>
            <person name="Henrissat B."/>
            <person name="Kuo A."/>
            <person name="Liang C."/>
            <person name="Lipzen A."/>
            <person name="Lutzoni F."/>
            <person name="Magnuson J."/>
            <person name="Mondo S."/>
            <person name="Nolan M."/>
            <person name="Ohm R."/>
            <person name="Pangilinan J."/>
            <person name="Park H.-J."/>
            <person name="Ramirez L."/>
            <person name="Alfaro M."/>
            <person name="Sun H."/>
            <person name="Tritt A."/>
            <person name="Yoshinaga Y."/>
            <person name="Zwiers L.-H."/>
            <person name="Turgeon B."/>
            <person name="Goodwin S."/>
            <person name="Spatafora J."/>
            <person name="Crous P."/>
            <person name="Grigoriev I."/>
        </authorList>
    </citation>
    <scope>NUCLEOTIDE SEQUENCE</scope>
    <source>
        <strain evidence="1">ATCC 200398</strain>
    </source>
</reference>
<protein>
    <submittedName>
        <fullName evidence="1">Uncharacterized protein</fullName>
    </submittedName>
</protein>